<evidence type="ECO:0000256" key="7">
    <source>
        <dbReference type="ARBA" id="ARBA00023170"/>
    </source>
</evidence>
<dbReference type="SUPFAM" id="SSF81321">
    <property type="entry name" value="Family A G protein-coupled receptor-like"/>
    <property type="match status" value="1"/>
</dbReference>
<dbReference type="PROSITE" id="PS50262">
    <property type="entry name" value="G_PROTEIN_RECEP_F1_2"/>
    <property type="match status" value="1"/>
</dbReference>
<keyword evidence="9 10" id="KW-0807">Transducer</keyword>
<dbReference type="SMART" id="SM01381">
    <property type="entry name" value="7TM_GPCR_Srsx"/>
    <property type="match status" value="1"/>
</dbReference>
<dbReference type="Pfam" id="PF00001">
    <property type="entry name" value="7tm_1"/>
    <property type="match status" value="1"/>
</dbReference>
<organism evidence="11 12">
    <name type="scientific">Owenia fusiformis</name>
    <name type="common">Polychaete worm</name>
    <dbReference type="NCBI Taxonomy" id="6347"/>
    <lineage>
        <taxon>Eukaryota</taxon>
        <taxon>Metazoa</taxon>
        <taxon>Spiralia</taxon>
        <taxon>Lophotrochozoa</taxon>
        <taxon>Annelida</taxon>
        <taxon>Polychaeta</taxon>
        <taxon>Sedentaria</taxon>
        <taxon>Canalipalpata</taxon>
        <taxon>Sabellida</taxon>
        <taxon>Oweniida</taxon>
        <taxon>Oweniidae</taxon>
        <taxon>Owenia</taxon>
    </lineage>
</organism>
<evidence type="ECO:0000256" key="4">
    <source>
        <dbReference type="ARBA" id="ARBA00022989"/>
    </source>
</evidence>
<evidence type="ECO:0000313" key="12">
    <source>
        <dbReference type="Proteomes" id="UP000749559"/>
    </source>
</evidence>
<dbReference type="InterPro" id="IPR017452">
    <property type="entry name" value="GPCR_Rhodpsn_7TM"/>
</dbReference>
<keyword evidence="3 10" id="KW-0812">Transmembrane</keyword>
<proteinExistence type="inferred from homology"/>
<evidence type="ECO:0000256" key="10">
    <source>
        <dbReference type="RuleBase" id="RU000688"/>
    </source>
</evidence>
<evidence type="ECO:0000256" key="2">
    <source>
        <dbReference type="ARBA" id="ARBA00022475"/>
    </source>
</evidence>
<keyword evidence="6" id="KW-0472">Membrane</keyword>
<evidence type="ECO:0000256" key="6">
    <source>
        <dbReference type="ARBA" id="ARBA00023136"/>
    </source>
</evidence>
<evidence type="ECO:0000256" key="1">
    <source>
        <dbReference type="ARBA" id="ARBA00004651"/>
    </source>
</evidence>
<comment type="similarity">
    <text evidence="10">Belongs to the G-protein coupled receptor 1 family.</text>
</comment>
<keyword evidence="2" id="KW-1003">Cell membrane</keyword>
<dbReference type="PANTHER" id="PTHR24246">
    <property type="entry name" value="OLFACTORY RECEPTOR AND ADENOSINE RECEPTOR"/>
    <property type="match status" value="1"/>
</dbReference>
<evidence type="ECO:0000313" key="11">
    <source>
        <dbReference type="EMBL" id="CAH1789216.1"/>
    </source>
</evidence>
<sequence>MTDYLIVAEAVISVLSVICNAILVFVILATRRLRNNTNYLVANIAVADMLTGLVSLPLDIIAIVVPEWTEGNWIQCILTYSVIMFILWASLFSVLAITCERFWAIVYPFSYQKHVTRNVVLIVIGVMYVASFLLALPTPLSWVNGRSPDIMWCFGYQSSTPPEIGIPSFIGIMVICTITAGMNFKIMRVAQIQSAKIAAIDAVVTSGKKTKFSKEKRITLFLSFVALYFVISWITLLVQITLAYFQIETPMELWTFSITFAFSNAALNPIIYGMGQGQYRRAFLRLCCKKSSIAPEESGTAMSVPSNTLETTTKP</sequence>
<protein>
    <submittedName>
        <fullName evidence="11">Uncharacterized protein</fullName>
    </submittedName>
</protein>
<dbReference type="PANTHER" id="PTHR24246:SF27">
    <property type="entry name" value="ADENOSINE RECEPTOR, ISOFORM A"/>
    <property type="match status" value="1"/>
</dbReference>
<dbReference type="OrthoDB" id="6287421at2759"/>
<gene>
    <name evidence="11" type="ORF">OFUS_LOCUS14617</name>
</gene>
<reference evidence="11" key="1">
    <citation type="submission" date="2022-03" db="EMBL/GenBank/DDBJ databases">
        <authorList>
            <person name="Martin C."/>
        </authorList>
    </citation>
    <scope>NUCLEOTIDE SEQUENCE</scope>
</reference>
<keyword evidence="7 10" id="KW-0675">Receptor</keyword>
<keyword evidence="4" id="KW-1133">Transmembrane helix</keyword>
<keyword evidence="12" id="KW-1185">Reference proteome</keyword>
<comment type="caution">
    <text evidence="11">The sequence shown here is derived from an EMBL/GenBank/DDBJ whole genome shotgun (WGS) entry which is preliminary data.</text>
</comment>
<dbReference type="GO" id="GO:0004930">
    <property type="term" value="F:G protein-coupled receptor activity"/>
    <property type="evidence" value="ECO:0007669"/>
    <property type="project" value="UniProtKB-KW"/>
</dbReference>
<keyword evidence="8" id="KW-0325">Glycoprotein</keyword>
<dbReference type="EMBL" id="CAIIXF020000007">
    <property type="protein sequence ID" value="CAH1789216.1"/>
    <property type="molecule type" value="Genomic_DNA"/>
</dbReference>
<evidence type="ECO:0000256" key="8">
    <source>
        <dbReference type="ARBA" id="ARBA00023180"/>
    </source>
</evidence>
<dbReference type="Gene3D" id="1.20.1070.10">
    <property type="entry name" value="Rhodopsin 7-helix transmembrane proteins"/>
    <property type="match status" value="1"/>
</dbReference>
<evidence type="ECO:0000256" key="3">
    <source>
        <dbReference type="ARBA" id="ARBA00022692"/>
    </source>
</evidence>
<dbReference type="PROSITE" id="PS00237">
    <property type="entry name" value="G_PROTEIN_RECEP_F1_1"/>
    <property type="match status" value="1"/>
</dbReference>
<evidence type="ECO:0000256" key="9">
    <source>
        <dbReference type="ARBA" id="ARBA00023224"/>
    </source>
</evidence>
<dbReference type="GO" id="GO:0005886">
    <property type="term" value="C:plasma membrane"/>
    <property type="evidence" value="ECO:0007669"/>
    <property type="project" value="UniProtKB-SubCell"/>
</dbReference>
<keyword evidence="5 10" id="KW-0297">G-protein coupled receptor</keyword>
<dbReference type="Proteomes" id="UP000749559">
    <property type="component" value="Unassembled WGS sequence"/>
</dbReference>
<dbReference type="InterPro" id="IPR000276">
    <property type="entry name" value="GPCR_Rhodpsn"/>
</dbReference>
<dbReference type="PRINTS" id="PR00237">
    <property type="entry name" value="GPCRRHODOPSN"/>
</dbReference>
<name>A0A8J1TQT6_OWEFU</name>
<dbReference type="AlphaFoldDB" id="A0A8J1TQT6"/>
<accession>A0A8J1TQT6</accession>
<dbReference type="CDD" id="cd00637">
    <property type="entry name" value="7tm_classA_rhodopsin-like"/>
    <property type="match status" value="1"/>
</dbReference>
<comment type="subcellular location">
    <subcellularLocation>
        <location evidence="1">Cell membrane</location>
        <topology evidence="1">Multi-pass membrane protein</topology>
    </subcellularLocation>
</comment>
<evidence type="ECO:0000256" key="5">
    <source>
        <dbReference type="ARBA" id="ARBA00023040"/>
    </source>
</evidence>